<protein>
    <recommendedName>
        <fullName evidence="4">DNA polymerase sliding clamp</fullName>
    </recommendedName>
    <alternativeName>
        <fullName evidence="4">Proliferating cell nuclear antigen homolog</fullName>
        <shortName evidence="4">PCNA</shortName>
    </alternativeName>
</protein>
<reference evidence="9 10" key="1">
    <citation type="submission" date="2016-12" db="EMBL/GenBank/DDBJ databases">
        <title>Discovery of methanogenic haloarchaea.</title>
        <authorList>
            <person name="Sorokin D.Y."/>
            <person name="Makarova K.S."/>
            <person name="Abbas B."/>
            <person name="Ferrer M."/>
            <person name="Golyshin P.N."/>
        </authorList>
    </citation>
    <scope>NUCLEOTIDE SEQUENCE [LARGE SCALE GENOMIC DNA]</scope>
    <source>
        <strain evidence="9">AMET1</strain>
    </source>
</reference>
<dbReference type="EMBL" id="MRZU01000003">
    <property type="protein sequence ID" value="OUJ18743.1"/>
    <property type="molecule type" value="Genomic_DNA"/>
</dbReference>
<dbReference type="Gene3D" id="3.70.10.10">
    <property type="match status" value="1"/>
</dbReference>
<comment type="subunit">
    <text evidence="4">Homotrimer. The subunits circularize to form a toroid; DNA passes through its center. Replication factor C (RFC) is required to load the toroid on the DNA.</text>
</comment>
<dbReference type="Pfam" id="PF00705">
    <property type="entry name" value="PCNA_N"/>
    <property type="match status" value="1"/>
</dbReference>
<evidence type="ECO:0000259" key="7">
    <source>
        <dbReference type="Pfam" id="PF00705"/>
    </source>
</evidence>
<dbReference type="GO" id="GO:0006275">
    <property type="term" value="P:regulation of DNA replication"/>
    <property type="evidence" value="ECO:0007669"/>
    <property type="project" value="UniProtKB-UniRule"/>
</dbReference>
<evidence type="ECO:0000313" key="10">
    <source>
        <dbReference type="Proteomes" id="UP000195137"/>
    </source>
</evidence>
<feature type="domain" description="Proliferating cell nuclear antigen PCNA N-terminal" evidence="7">
    <location>
        <begin position="9"/>
        <end position="96"/>
    </location>
</feature>
<keyword evidence="3 4" id="KW-0238">DNA-binding</keyword>
<name>A0A1Y3GEL7_9EURY</name>
<dbReference type="Pfam" id="PF02747">
    <property type="entry name" value="PCNA_C"/>
    <property type="match status" value="1"/>
</dbReference>
<dbReference type="NCBIfam" id="TIGR00590">
    <property type="entry name" value="pcna"/>
    <property type="match status" value="1"/>
</dbReference>
<evidence type="ECO:0000256" key="2">
    <source>
        <dbReference type="ARBA" id="ARBA00022705"/>
    </source>
</evidence>
<dbReference type="PRINTS" id="PR00339">
    <property type="entry name" value="PCNACYCLIN"/>
</dbReference>
<dbReference type="GO" id="GO:0030337">
    <property type="term" value="F:DNA polymerase processivity factor activity"/>
    <property type="evidence" value="ECO:0007669"/>
    <property type="project" value="UniProtKB-UniRule"/>
</dbReference>
<dbReference type="OrthoDB" id="14749at2157"/>
<dbReference type="Proteomes" id="UP000195137">
    <property type="component" value="Unassembled WGS sequence"/>
</dbReference>
<comment type="function">
    <text evidence="6">Sliding clamp subunit. Responsible for tethering the catalytic subunit of DNA polymerase to DNA during high-speed replication.</text>
</comment>
<dbReference type="CDD" id="cd00577">
    <property type="entry name" value="PCNA"/>
    <property type="match status" value="1"/>
</dbReference>
<gene>
    <name evidence="4" type="primary">pcn</name>
    <name evidence="9" type="ORF">AMET1_0393</name>
</gene>
<proteinExistence type="inferred from homology"/>
<keyword evidence="10" id="KW-1185">Reference proteome</keyword>
<accession>A0A1Y3GEL7</accession>
<evidence type="ECO:0000256" key="3">
    <source>
        <dbReference type="ARBA" id="ARBA00023125"/>
    </source>
</evidence>
<evidence type="ECO:0000256" key="6">
    <source>
        <dbReference type="RuleBase" id="RU003673"/>
    </source>
</evidence>
<dbReference type="InterPro" id="IPR046938">
    <property type="entry name" value="DNA_clamp_sf"/>
</dbReference>
<evidence type="ECO:0000313" key="9">
    <source>
        <dbReference type="EMBL" id="OUJ18743.1"/>
    </source>
</evidence>
<dbReference type="AlphaFoldDB" id="A0A1Y3GEL7"/>
<dbReference type="NCBIfam" id="NF002222">
    <property type="entry name" value="PRK01115.1-5"/>
    <property type="match status" value="1"/>
</dbReference>
<comment type="function">
    <text evidence="4">Sliding clamp subunit that acts as a moving platform for DNA processing. Responsible for tethering the catalytic subunit of DNA polymerase and other proteins to DNA during high-speed replication.</text>
</comment>
<dbReference type="PANTHER" id="PTHR11352">
    <property type="entry name" value="PROLIFERATING CELL NUCLEAR ANTIGEN"/>
    <property type="match status" value="1"/>
</dbReference>
<evidence type="ECO:0000259" key="8">
    <source>
        <dbReference type="Pfam" id="PF02747"/>
    </source>
</evidence>
<dbReference type="InterPro" id="IPR022649">
    <property type="entry name" value="Pr_cel_nuc_antig_C"/>
</dbReference>
<evidence type="ECO:0000256" key="1">
    <source>
        <dbReference type="ARBA" id="ARBA00010462"/>
    </source>
</evidence>
<dbReference type="HAMAP" id="MF_00317">
    <property type="entry name" value="DNApol_clamp_arch"/>
    <property type="match status" value="1"/>
</dbReference>
<sequence length="245" mass="27232">MAFKASIKTGKLKESLDAVGRLVDEIKLNITEEGLNTKAVDPANVAMALLTIPEDEFESYNYTEDMTIGIDLNRIDDILSLASNEDILKIETEEGSMMNIQVSGFEYNISLIDPSTIRKEPNIPDLELPAEIVLNGQRIQRAIKATEKISDYIVLSTEDNSLIITGEGDTDSVKIDLTEDDLIKIDSTENARSLFSLDYLSDMSKSIQKAPEVTMHLGTDYPIMFKFNIAGSNIEYLLAPRIESD</sequence>
<dbReference type="GO" id="GO:0006272">
    <property type="term" value="P:leading strand elongation"/>
    <property type="evidence" value="ECO:0007669"/>
    <property type="project" value="TreeGrafter"/>
</dbReference>
<dbReference type="InterPro" id="IPR022648">
    <property type="entry name" value="Pr_cel_nuc_antig_N"/>
</dbReference>
<dbReference type="PANTHER" id="PTHR11352:SF0">
    <property type="entry name" value="PROLIFERATING CELL NUCLEAR ANTIGEN"/>
    <property type="match status" value="1"/>
</dbReference>
<dbReference type="SUPFAM" id="SSF55979">
    <property type="entry name" value="DNA clamp"/>
    <property type="match status" value="2"/>
</dbReference>
<feature type="domain" description="Proliferating cell nuclear antigen PCNA C-terminal" evidence="8">
    <location>
        <begin position="123"/>
        <end position="240"/>
    </location>
</feature>
<dbReference type="RefSeq" id="WP_086636804.1">
    <property type="nucleotide sequence ID" value="NZ_MRZU01000003.1"/>
</dbReference>
<dbReference type="GO" id="GO:0003677">
    <property type="term" value="F:DNA binding"/>
    <property type="evidence" value="ECO:0007669"/>
    <property type="project" value="UniProtKB-UniRule"/>
</dbReference>
<organism evidence="9 10">
    <name type="scientific">Methanonatronarchaeum thermophilum</name>
    <dbReference type="NCBI Taxonomy" id="1927129"/>
    <lineage>
        <taxon>Archaea</taxon>
        <taxon>Methanobacteriati</taxon>
        <taxon>Methanobacteriota</taxon>
        <taxon>Methanonatronarchaeia</taxon>
        <taxon>Methanonatronarchaeales</taxon>
        <taxon>Methanonatronarchaeaceae</taxon>
        <taxon>Methanonatronarchaeum</taxon>
    </lineage>
</organism>
<comment type="similarity">
    <text evidence="1 4 5">Belongs to the PCNA family.</text>
</comment>
<comment type="caution">
    <text evidence="9">The sequence shown here is derived from an EMBL/GenBank/DDBJ whole genome shotgun (WGS) entry which is preliminary data.</text>
</comment>
<evidence type="ECO:0000256" key="5">
    <source>
        <dbReference type="RuleBase" id="RU003671"/>
    </source>
</evidence>
<keyword evidence="2 4" id="KW-0235">DNA replication</keyword>
<evidence type="ECO:0000256" key="4">
    <source>
        <dbReference type="HAMAP-Rule" id="MF_00317"/>
    </source>
</evidence>
<dbReference type="InterPro" id="IPR000730">
    <property type="entry name" value="Pr_cel_nuc_antig"/>
</dbReference>